<feature type="compositionally biased region" description="Basic and acidic residues" evidence="1">
    <location>
        <begin position="132"/>
        <end position="152"/>
    </location>
</feature>
<reference evidence="2 3" key="1">
    <citation type="journal article" date="2014" name="Appl. Environ. Microbiol.">
        <title>Gut symbionts from distinct hosts exhibit genotoxic activity via divergent colibactin biosynthetic pathways.</title>
        <authorList>
            <person name="Engel P."/>
            <person name="Vizcaino M.I."/>
            <person name="Crawford J.M."/>
        </authorList>
    </citation>
    <scope>NUCLEOTIDE SEQUENCE [LARGE SCALE GENOMIC DNA]</scope>
    <source>
        <strain evidence="2 3">PEB0191</strain>
    </source>
</reference>
<dbReference type="KEGG" id="fpp:FPB0191_00574"/>
<sequence>MCSTNTKLKTNMDQLSRAKTDDKSKAKKIDKLVICRIPVSLLDFEVGHYWIELIHDDEDKVEHAIAQARVNGLTEAGMIDLNIKCSKPNGYRESYGWFPSQLVVNPINIFHDKLIVSNDGILNGDHENRINKDKDKIISPTDDREAGRRTDNNELSLRPFDSHQNLRFHPGRITTTISPYILPDDKRTTKQIFSDIKETAIKFGENFNYWSWDNDSYRETNCHTLLFIILASCNLADPEFIGENLDKHFSRYRKSLHRNIKKATSQHIERKELMDKLFKLSMMAKTNNDN</sequence>
<evidence type="ECO:0000256" key="1">
    <source>
        <dbReference type="SAM" id="MobiDB-lite"/>
    </source>
</evidence>
<gene>
    <name evidence="2" type="ORF">FPB0191_00574</name>
</gene>
<evidence type="ECO:0000313" key="3">
    <source>
        <dbReference type="Proteomes" id="UP000030901"/>
    </source>
</evidence>
<dbReference type="AlphaFoldDB" id="A0A0A7RYM8"/>
<dbReference type="STRING" id="1267021.FPB0191_00574"/>
<dbReference type="HOGENOM" id="CLU_868059_0_0_6"/>
<dbReference type="Proteomes" id="UP000030901">
    <property type="component" value="Chromosome"/>
</dbReference>
<organism evidence="2 3">
    <name type="scientific">Frischella perrara</name>
    <dbReference type="NCBI Taxonomy" id="1267021"/>
    <lineage>
        <taxon>Bacteria</taxon>
        <taxon>Pseudomonadati</taxon>
        <taxon>Pseudomonadota</taxon>
        <taxon>Gammaproteobacteria</taxon>
        <taxon>Orbales</taxon>
        <taxon>Orbaceae</taxon>
        <taxon>Frischella</taxon>
    </lineage>
</organism>
<dbReference type="RefSeq" id="WP_039103875.1">
    <property type="nucleotide sequence ID" value="NZ_CP009056.1"/>
</dbReference>
<dbReference type="EMBL" id="CP009056">
    <property type="protein sequence ID" value="AJA44405.1"/>
    <property type="molecule type" value="Genomic_DNA"/>
</dbReference>
<evidence type="ECO:0000313" key="2">
    <source>
        <dbReference type="EMBL" id="AJA44405.1"/>
    </source>
</evidence>
<proteinExistence type="predicted"/>
<protein>
    <submittedName>
        <fullName evidence="2">Uncharacterized protein</fullName>
    </submittedName>
</protein>
<feature type="region of interest" description="Disordered" evidence="1">
    <location>
        <begin position="132"/>
        <end position="154"/>
    </location>
</feature>
<name>A0A0A7RYM8_FRIPE</name>
<accession>A0A0A7RYM8</accession>
<keyword evidence="3" id="KW-1185">Reference proteome</keyword>
<dbReference type="OrthoDB" id="7061565at2"/>